<name>A0A4Y4DW66_GLUUR</name>
<dbReference type="Proteomes" id="UP000316612">
    <property type="component" value="Unassembled WGS sequence"/>
</dbReference>
<evidence type="ECO:0000313" key="2">
    <source>
        <dbReference type="Proteomes" id="UP000316612"/>
    </source>
</evidence>
<accession>A0A4Y4DW66</accession>
<comment type="caution">
    <text evidence="1">The sequence shown here is derived from an EMBL/GenBank/DDBJ whole genome shotgun (WGS) entry which is preliminary data.</text>
</comment>
<dbReference type="OrthoDB" id="4953773at2"/>
<evidence type="ECO:0000313" key="1">
    <source>
        <dbReference type="EMBL" id="GED07628.1"/>
    </source>
</evidence>
<organism evidence="1 2">
    <name type="scientific">Glutamicibacter uratoxydans</name>
    <name type="common">Arthrobacter uratoxydans</name>
    <dbReference type="NCBI Taxonomy" id="43667"/>
    <lineage>
        <taxon>Bacteria</taxon>
        <taxon>Bacillati</taxon>
        <taxon>Actinomycetota</taxon>
        <taxon>Actinomycetes</taxon>
        <taxon>Micrococcales</taxon>
        <taxon>Micrococcaceae</taxon>
        <taxon>Glutamicibacter</taxon>
    </lineage>
</organism>
<evidence type="ECO:0008006" key="3">
    <source>
        <dbReference type="Google" id="ProtNLM"/>
    </source>
</evidence>
<keyword evidence="2" id="KW-1185">Reference proteome</keyword>
<dbReference type="AlphaFoldDB" id="A0A4Y4DW66"/>
<protein>
    <recommendedName>
        <fullName evidence="3">Asp23/Gls24 family envelope stress response protein</fullName>
    </recommendedName>
</protein>
<dbReference type="EMBL" id="BJNY01000023">
    <property type="protein sequence ID" value="GED07628.1"/>
    <property type="molecule type" value="Genomic_DNA"/>
</dbReference>
<reference evidence="1 2" key="1">
    <citation type="submission" date="2019-06" db="EMBL/GenBank/DDBJ databases">
        <title>Whole genome shotgun sequence of Glutamicibacter uratoxydans NBRC 15515.</title>
        <authorList>
            <person name="Hosoyama A."/>
            <person name="Uohara A."/>
            <person name="Ohji S."/>
            <person name="Ichikawa N."/>
        </authorList>
    </citation>
    <scope>NUCLEOTIDE SEQUENCE [LARGE SCALE GENOMIC DNA]</scope>
    <source>
        <strain evidence="1 2">NBRC 15515</strain>
    </source>
</reference>
<dbReference type="RefSeq" id="WP_141366938.1">
    <property type="nucleotide sequence ID" value="NZ_BAAAJL010000004.1"/>
</dbReference>
<proteinExistence type="predicted"/>
<gene>
    <name evidence="1" type="ORF">AUR04nite_31600</name>
</gene>
<sequence length="140" mass="15270">MKKQQFAVPVASPEKPSKKAWALKMSTIAAWGAGQCQDNQSCHSAICTITGEPKQLVVNLSCTARSEGSLAELVNLASDQVIPEMERRLGVQFEVRNLQFAVAGHEDLLSEPEHVEEAAISTAWLDHPLQIPHVAKLEMA</sequence>